<evidence type="ECO:0000256" key="1">
    <source>
        <dbReference type="SAM" id="Phobius"/>
    </source>
</evidence>
<name>A0ABT8DEG9_9FLAO</name>
<keyword evidence="1" id="KW-0812">Transmembrane</keyword>
<dbReference type="RefSeq" id="WP_290253180.1">
    <property type="nucleotide sequence ID" value="NZ_JAUGQQ010000001.1"/>
</dbReference>
<sequence length="309" mass="35530">MPPHRAVVIIWGFLLVFLVIDFMRKANVNYVQFNYEWDISKVIGTLGVVEVDSLANDYISIENKFGLPLNFTRNNTFLLKNGQESYFRASEILSDSSKIVFSGVKWINQIPKKTSEQNSIDIIDLPLIQPEGKTTVTIGDSQIIWREARELRKNLLQKEKLFFMGTETDAYGYPYEGGTFDTSSEILLKSKNAPTAAYYILFFGAQDKRTDIHLLHQNICDILETLQNKPTTENIFAVTLPPSTNPIFDAYNNLFNTHLQECVTQFKNVQIVDLHHFLMDKTDYLAQDEVHLNTKGYLYLNKLLIQEIP</sequence>
<dbReference type="Gene3D" id="3.40.50.1110">
    <property type="entry name" value="SGNH hydrolase"/>
    <property type="match status" value="1"/>
</dbReference>
<evidence type="ECO:0000313" key="2">
    <source>
        <dbReference type="EMBL" id="MDN3723102.1"/>
    </source>
</evidence>
<feature type="transmembrane region" description="Helical" evidence="1">
    <location>
        <begin position="6"/>
        <end position="23"/>
    </location>
</feature>
<dbReference type="SUPFAM" id="SSF52266">
    <property type="entry name" value="SGNH hydrolase"/>
    <property type="match status" value="1"/>
</dbReference>
<proteinExistence type="predicted"/>
<dbReference type="Proteomes" id="UP001244787">
    <property type="component" value="Unassembled WGS sequence"/>
</dbReference>
<keyword evidence="1" id="KW-0472">Membrane</keyword>
<comment type="caution">
    <text evidence="2">The sequence shown here is derived from an EMBL/GenBank/DDBJ whole genome shotgun (WGS) entry which is preliminary data.</text>
</comment>
<dbReference type="InterPro" id="IPR036514">
    <property type="entry name" value="SGNH_hydro_sf"/>
</dbReference>
<gene>
    <name evidence="2" type="ORF">QRD02_01805</name>
</gene>
<dbReference type="EMBL" id="JAUGQQ010000001">
    <property type="protein sequence ID" value="MDN3723102.1"/>
    <property type="molecule type" value="Genomic_DNA"/>
</dbReference>
<reference evidence="2 3" key="1">
    <citation type="submission" date="2023-06" db="EMBL/GenBank/DDBJ databases">
        <authorList>
            <person name="Ye Y.-Q."/>
            <person name="Du Z.-J."/>
        </authorList>
    </citation>
    <scope>NUCLEOTIDE SEQUENCE [LARGE SCALE GENOMIC DNA]</scope>
    <source>
        <strain evidence="2 3">SDUM287046</strain>
    </source>
</reference>
<keyword evidence="1" id="KW-1133">Transmembrane helix</keyword>
<protein>
    <recommendedName>
        <fullName evidence="4">SGNH hydrolase-type esterase domain-containing protein</fullName>
    </recommendedName>
</protein>
<evidence type="ECO:0008006" key="4">
    <source>
        <dbReference type="Google" id="ProtNLM"/>
    </source>
</evidence>
<keyword evidence="3" id="KW-1185">Reference proteome</keyword>
<organism evidence="2 3">
    <name type="scientific">Aequorivita aurantiaca</name>
    <dbReference type="NCBI Taxonomy" id="3053356"/>
    <lineage>
        <taxon>Bacteria</taxon>
        <taxon>Pseudomonadati</taxon>
        <taxon>Bacteroidota</taxon>
        <taxon>Flavobacteriia</taxon>
        <taxon>Flavobacteriales</taxon>
        <taxon>Flavobacteriaceae</taxon>
        <taxon>Aequorivita</taxon>
    </lineage>
</organism>
<evidence type="ECO:0000313" key="3">
    <source>
        <dbReference type="Proteomes" id="UP001244787"/>
    </source>
</evidence>
<accession>A0ABT8DEG9</accession>